<dbReference type="PANTHER" id="PTHR39338">
    <property type="entry name" value="BLL5662 PROTEIN-RELATED"/>
    <property type="match status" value="1"/>
</dbReference>
<proteinExistence type="predicted"/>
<organism evidence="1 2">
    <name type="scientific">Cupriavidus cauae</name>
    <dbReference type="NCBI Taxonomy" id="2608999"/>
    <lineage>
        <taxon>Bacteria</taxon>
        <taxon>Pseudomonadati</taxon>
        <taxon>Pseudomonadota</taxon>
        <taxon>Betaproteobacteria</taxon>
        <taxon>Burkholderiales</taxon>
        <taxon>Burkholderiaceae</taxon>
        <taxon>Cupriavidus</taxon>
    </lineage>
</organism>
<accession>A0A5M8A268</accession>
<sequence length="391" mass="45375">MLIDFFFSLRHAKLPVSVKEYLTMLEALKAQVIAPSIDEFYYLSRMTLVKDEKHFDKFDQTFAAYFKGVENLVDWKSDIPLDWLQKTLERELSPEEKARIEAMGGLDKLMERLKQLLEEQKEKHEGGNKWIGTGGTSPFGHGGYNPEGIRIGGPSKGNRTAIKVWETRAYRDYDDQVELGTRNIKVALRRLRRFAREGADTELDLDDTIHSTAANAGLLDIKLRPERHNKVKVLMLMDVGGSMDDHIKRVEELFSAAKTEFKHLEYYYFHNCVYDYVWKNNRRRHAEKIATWDLIHKYTPDYKVIFVGDATMSPYEILQPGGSVEYNNPEAGAVWLNRLIDQFPRFVWLNPEPEGLWQYRQSISVINQIMKARMYPVTIAGLEQAMKVLSK</sequence>
<protein>
    <submittedName>
        <fullName evidence="1">VWA domain-containing protein</fullName>
    </submittedName>
</protein>
<dbReference type="InterPro" id="IPR008912">
    <property type="entry name" value="Uncharacterised_CoxE"/>
</dbReference>
<dbReference type="AlphaFoldDB" id="A0A5M8A268"/>
<dbReference type="EMBL" id="VWRN01000071">
    <property type="protein sequence ID" value="KAA6116772.1"/>
    <property type="molecule type" value="Genomic_DNA"/>
</dbReference>
<gene>
    <name evidence="1" type="ORF">F1599_24375</name>
</gene>
<dbReference type="Proteomes" id="UP000324324">
    <property type="component" value="Unassembled WGS sequence"/>
</dbReference>
<dbReference type="Pfam" id="PF05762">
    <property type="entry name" value="VWA_CoxE"/>
    <property type="match status" value="1"/>
</dbReference>
<dbReference type="RefSeq" id="WP_149319341.1">
    <property type="nucleotide sequence ID" value="NZ_VWRN01000071.1"/>
</dbReference>
<name>A0A5M8A268_9BURK</name>
<evidence type="ECO:0000313" key="2">
    <source>
        <dbReference type="Proteomes" id="UP000324324"/>
    </source>
</evidence>
<dbReference type="PANTHER" id="PTHR39338:SF7">
    <property type="entry name" value="BLL6692 PROTEIN"/>
    <property type="match status" value="1"/>
</dbReference>
<evidence type="ECO:0000313" key="1">
    <source>
        <dbReference type="EMBL" id="KAA6116772.1"/>
    </source>
</evidence>
<keyword evidence="2" id="KW-1185">Reference proteome</keyword>
<comment type="caution">
    <text evidence="1">The sequence shown here is derived from an EMBL/GenBank/DDBJ whole genome shotgun (WGS) entry which is preliminary data.</text>
</comment>
<reference evidence="1 2" key="1">
    <citation type="submission" date="2019-09" db="EMBL/GenBank/DDBJ databases">
        <title>Isolation of a novel species in the genus Cupriavidus from patients with sepsis using whole genome sequencing.</title>
        <authorList>
            <person name="Kweon O.J."/>
            <person name="Lee M.-K."/>
        </authorList>
    </citation>
    <scope>NUCLEOTIDE SEQUENCE [LARGE SCALE GENOMIC DNA]</scope>
    <source>
        <strain evidence="1 2">MKL-01</strain>
    </source>
</reference>